<dbReference type="Gene3D" id="3.40.50.11350">
    <property type="match status" value="1"/>
</dbReference>
<dbReference type="AlphaFoldDB" id="A0A511K9D5"/>
<dbReference type="EMBL" id="BJWK01000002">
    <property type="protein sequence ID" value="GEM06960.1"/>
    <property type="molecule type" value="Genomic_DNA"/>
</dbReference>
<feature type="region of interest" description="Disordered" evidence="1">
    <location>
        <begin position="1"/>
        <end position="48"/>
    </location>
</feature>
<gene>
    <name evidence="2" type="ORF">Rt10032_c02g0977</name>
</gene>
<evidence type="ECO:0000256" key="1">
    <source>
        <dbReference type="SAM" id="MobiDB-lite"/>
    </source>
</evidence>
<evidence type="ECO:0000313" key="2">
    <source>
        <dbReference type="EMBL" id="GEM06960.1"/>
    </source>
</evidence>
<feature type="compositionally biased region" description="Polar residues" evidence="1">
    <location>
        <begin position="1"/>
        <end position="10"/>
    </location>
</feature>
<feature type="compositionally biased region" description="Low complexity" evidence="1">
    <location>
        <begin position="17"/>
        <end position="27"/>
    </location>
</feature>
<evidence type="ECO:0008006" key="4">
    <source>
        <dbReference type="Google" id="ProtNLM"/>
    </source>
</evidence>
<dbReference type="Proteomes" id="UP000321518">
    <property type="component" value="Unassembled WGS sequence"/>
</dbReference>
<dbReference type="OrthoDB" id="2020419at2759"/>
<sequence>MHGRSTSNSYRIPISSPTAQPAPTLPRTPRRRPSASTSSSHRGLAGRAPHDAASWLVGGTGKTGVRRWIVLAGLSFGAVVLFSSSTAPEALTRPSRGWSVLDWRKGEDLLVVNPDVPPVVDRSALEKLRLLEIHYGADEEIEPAYDGNDNRQAERYRARTGPNLDKPPLVVEIPEYVKPDPTAPAPAQRVQSDVLDEEVCGANGWRSCQFLVPAWLGEQETKAQQHLYQLGLLALALNRTLVLPNVSKSRLGTCYRQPFSFYYSPTSLSDLGIPTISQEDFIAWTLRRDLPPSAQVVTMGNAKAKYLSGAVEIDSASDPTLVPSKPTRNLCLRAPRTRLDFAGHSPLAIYPPEGYHRNEASRLAFGESVARTLQSAEVAARASRASSSREAGGQALADVLAFNYELRFPMLSPTVAASFASPDSITEPRPFEHFPYASTWTSLASLLSSRLSPFVAIHWRTETLLPSNLSPCASSLVTKLLALKRQYPQLRNVYLATDYPIEALDPAAFGETDVAHSGTFAKVVTPQHHAAMRRFLKDFRAKLREEMELRLTTFSKEQVGLQAEMHEAGGGPETILPHLLASQLANLTSAAGSDSTTFPSLDALDSGLLGILDKLIAMRAQLFLTGVPGVGSSTAGACAKLSSFTNQLVQTREKARALAEEEGGGAEGGLWNTVAHFSLSGDEVD</sequence>
<protein>
    <recommendedName>
        <fullName evidence="4">Proteophosphoglycan 5</fullName>
    </recommendedName>
</protein>
<evidence type="ECO:0000313" key="3">
    <source>
        <dbReference type="Proteomes" id="UP000321518"/>
    </source>
</evidence>
<accession>A0A511K9D5</accession>
<reference evidence="2 3" key="1">
    <citation type="submission" date="2019-07" db="EMBL/GenBank/DDBJ databases">
        <title>Rhodotorula toruloides NBRC10032 genome sequencing.</title>
        <authorList>
            <person name="Shida Y."/>
            <person name="Takaku H."/>
            <person name="Ogasawara W."/>
            <person name="Mori K."/>
        </authorList>
    </citation>
    <scope>NUCLEOTIDE SEQUENCE [LARGE SCALE GENOMIC DNA]</scope>
    <source>
        <strain evidence="2 3">NBRC10032</strain>
    </source>
</reference>
<proteinExistence type="predicted"/>
<comment type="caution">
    <text evidence="2">The sequence shown here is derived from an EMBL/GenBank/DDBJ whole genome shotgun (WGS) entry which is preliminary data.</text>
</comment>
<name>A0A511K9D5_RHOTO</name>
<organism evidence="2 3">
    <name type="scientific">Rhodotorula toruloides</name>
    <name type="common">Yeast</name>
    <name type="synonym">Rhodosporidium toruloides</name>
    <dbReference type="NCBI Taxonomy" id="5286"/>
    <lineage>
        <taxon>Eukaryota</taxon>
        <taxon>Fungi</taxon>
        <taxon>Dikarya</taxon>
        <taxon>Basidiomycota</taxon>
        <taxon>Pucciniomycotina</taxon>
        <taxon>Microbotryomycetes</taxon>
        <taxon>Sporidiobolales</taxon>
        <taxon>Sporidiobolaceae</taxon>
        <taxon>Rhodotorula</taxon>
    </lineage>
</organism>